<dbReference type="RefSeq" id="WP_106521594.1">
    <property type="nucleotide sequence ID" value="NZ_PYGD01000001.1"/>
</dbReference>
<name>A0A2P8DCH1_9BACT</name>
<dbReference type="OrthoDB" id="676461at2"/>
<dbReference type="PROSITE" id="PS51257">
    <property type="entry name" value="PROKAR_LIPOPROTEIN"/>
    <property type="match status" value="1"/>
</dbReference>
<keyword evidence="1" id="KW-0732">Signal</keyword>
<evidence type="ECO:0000313" key="3">
    <source>
        <dbReference type="Proteomes" id="UP000240572"/>
    </source>
</evidence>
<organism evidence="2 3">
    <name type="scientific">Taibaiella chishuiensis</name>
    <dbReference type="NCBI Taxonomy" id="1434707"/>
    <lineage>
        <taxon>Bacteria</taxon>
        <taxon>Pseudomonadati</taxon>
        <taxon>Bacteroidota</taxon>
        <taxon>Chitinophagia</taxon>
        <taxon>Chitinophagales</taxon>
        <taxon>Chitinophagaceae</taxon>
        <taxon>Taibaiella</taxon>
    </lineage>
</organism>
<dbReference type="AlphaFoldDB" id="A0A2P8DCH1"/>
<feature type="signal peptide" evidence="1">
    <location>
        <begin position="1"/>
        <end position="23"/>
    </location>
</feature>
<evidence type="ECO:0000313" key="2">
    <source>
        <dbReference type="EMBL" id="PSK94912.1"/>
    </source>
</evidence>
<dbReference type="Proteomes" id="UP000240572">
    <property type="component" value="Unassembled WGS sequence"/>
</dbReference>
<comment type="caution">
    <text evidence="2">The sequence shown here is derived from an EMBL/GenBank/DDBJ whole genome shotgun (WGS) entry which is preliminary data.</text>
</comment>
<sequence length="68" mass="7199">MKKLQRYAGLAVLLLGPALFTSCKNEFQCTCTDAQGKVNITTIEGSSRAEAKTACESVTIAGETCVLN</sequence>
<evidence type="ECO:0000256" key="1">
    <source>
        <dbReference type="SAM" id="SignalP"/>
    </source>
</evidence>
<keyword evidence="3" id="KW-1185">Reference proteome</keyword>
<proteinExistence type="predicted"/>
<reference evidence="2 3" key="1">
    <citation type="submission" date="2018-03" db="EMBL/GenBank/DDBJ databases">
        <title>Genomic Encyclopedia of Type Strains, Phase III (KMG-III): the genomes of soil and plant-associated and newly described type strains.</title>
        <authorList>
            <person name="Whitman W."/>
        </authorList>
    </citation>
    <scope>NUCLEOTIDE SEQUENCE [LARGE SCALE GENOMIC DNA]</scope>
    <source>
        <strain evidence="2 3">CGMCC 1.12700</strain>
    </source>
</reference>
<gene>
    <name evidence="2" type="ORF">B0I18_1011075</name>
</gene>
<feature type="chain" id="PRO_5015132801" evidence="1">
    <location>
        <begin position="24"/>
        <end position="68"/>
    </location>
</feature>
<protein>
    <submittedName>
        <fullName evidence="2">Uncharacterized protein</fullName>
    </submittedName>
</protein>
<dbReference type="EMBL" id="PYGD01000001">
    <property type="protein sequence ID" value="PSK94912.1"/>
    <property type="molecule type" value="Genomic_DNA"/>
</dbReference>
<accession>A0A2P8DCH1</accession>